<dbReference type="EMBL" id="JAIFTL010000384">
    <property type="protein sequence ID" value="KAG9319749.1"/>
    <property type="molecule type" value="Genomic_DNA"/>
</dbReference>
<evidence type="ECO:0000313" key="3">
    <source>
        <dbReference type="Proteomes" id="UP000717515"/>
    </source>
</evidence>
<feature type="compositionally biased region" description="Basic and acidic residues" evidence="1">
    <location>
        <begin position="1"/>
        <end position="11"/>
    </location>
</feature>
<feature type="compositionally biased region" description="Pro residues" evidence="1">
    <location>
        <begin position="179"/>
        <end position="189"/>
    </location>
</feature>
<feature type="compositionally biased region" description="Polar residues" evidence="1">
    <location>
        <begin position="35"/>
        <end position="46"/>
    </location>
</feature>
<sequence length="517" mass="54904">MPFPADKKDNKQASGHIVDAVTPEQEREMFGRQSPYASSNGHSTTGAPSAASPSSAYAGPPSVYAAPPSVHAAPPSVYAAPPSARPSSAAPAASSPLPAANPQTQDRESPVQSHGPQAAAAAAAIDTPSVDEPPPSYEEVACSRAPQTQYGDTQDQEAYTSPSVPLLGGNPTSGYSSIPIPPPPRPSSPSPSSISVPGSDRARRFNKFWLLFFVVIVVLLLMDDGDPSGGEDECSRRPRYTKNLFEVAMSPNLDDFEVNISNMVGLVTVEQAPQGDPSPFTRLHVEVSALQRDDLDGIQFGAREESGNTCFVTLSYSERSTVDCLRTTVKIVVPANATTLKRLKTSISEGNLTISLLDSLQSQPIRIQELDTRVITGHINIRANVISWARLGGSVGTIAGKIIVGKDLQVNMVNGGVALDLAQSRETKVMDAKVEVMNGSAKVNMVTPYEGEFKVETNNGWAKVDPDPGRTHFSSFSSKSIKGWNSVKDKDPGSSASTLRLLARNGDVELSLARVEL</sequence>
<protein>
    <recommendedName>
        <fullName evidence="4">Adhesin domain-containing protein</fullName>
    </recommendedName>
</protein>
<organism evidence="2 3">
    <name type="scientific">Mortierella alpina</name>
    <name type="common">Oleaginous fungus</name>
    <name type="synonym">Mortierella renispora</name>
    <dbReference type="NCBI Taxonomy" id="64518"/>
    <lineage>
        <taxon>Eukaryota</taxon>
        <taxon>Fungi</taxon>
        <taxon>Fungi incertae sedis</taxon>
        <taxon>Mucoromycota</taxon>
        <taxon>Mortierellomycotina</taxon>
        <taxon>Mortierellomycetes</taxon>
        <taxon>Mortierellales</taxon>
        <taxon>Mortierellaceae</taxon>
        <taxon>Mortierella</taxon>
    </lineage>
</organism>
<dbReference type="AlphaFoldDB" id="A0A9P8CVH8"/>
<gene>
    <name evidence="2" type="ORF">KVV02_003199</name>
</gene>
<feature type="compositionally biased region" description="Polar residues" evidence="1">
    <location>
        <begin position="145"/>
        <end position="163"/>
    </location>
</feature>
<evidence type="ECO:0000256" key="1">
    <source>
        <dbReference type="SAM" id="MobiDB-lite"/>
    </source>
</evidence>
<feature type="compositionally biased region" description="Low complexity" evidence="1">
    <location>
        <begin position="47"/>
        <end position="100"/>
    </location>
</feature>
<comment type="caution">
    <text evidence="2">The sequence shown here is derived from an EMBL/GenBank/DDBJ whole genome shotgun (WGS) entry which is preliminary data.</text>
</comment>
<evidence type="ECO:0000313" key="2">
    <source>
        <dbReference type="EMBL" id="KAG9319749.1"/>
    </source>
</evidence>
<evidence type="ECO:0008006" key="4">
    <source>
        <dbReference type="Google" id="ProtNLM"/>
    </source>
</evidence>
<dbReference type="Proteomes" id="UP000717515">
    <property type="component" value="Unassembled WGS sequence"/>
</dbReference>
<feature type="region of interest" description="Disordered" evidence="1">
    <location>
        <begin position="1"/>
        <end position="198"/>
    </location>
</feature>
<accession>A0A9P8CVH8</accession>
<proteinExistence type="predicted"/>
<name>A0A9P8CVH8_MORAP</name>
<reference evidence="2" key="1">
    <citation type="submission" date="2021-07" db="EMBL/GenBank/DDBJ databases">
        <title>Draft genome of Mortierella alpina, strain LL118, isolated from an aspen leaf litter sample.</title>
        <authorList>
            <person name="Yang S."/>
            <person name="Vinatzer B.A."/>
        </authorList>
    </citation>
    <scope>NUCLEOTIDE SEQUENCE</scope>
    <source>
        <strain evidence="2">LL118</strain>
    </source>
</reference>